<dbReference type="InterPro" id="IPR052698">
    <property type="entry name" value="MoCofactor_Util/Proc"/>
</dbReference>
<dbReference type="Proteomes" id="UP001500888">
    <property type="component" value="Unassembled WGS sequence"/>
</dbReference>
<accession>A0ABP7IEX4</accession>
<name>A0ABP7IEX4_9ACTN</name>
<dbReference type="Gene3D" id="3.40.50.720">
    <property type="entry name" value="NAD(P)-binding Rossmann-like Domain"/>
    <property type="match status" value="1"/>
</dbReference>
<gene>
    <name evidence="2" type="ORF">GCM10022226_41760</name>
</gene>
<dbReference type="Pfam" id="PF13478">
    <property type="entry name" value="XdhC_C"/>
    <property type="match status" value="1"/>
</dbReference>
<dbReference type="EMBL" id="BAAAZR010000009">
    <property type="protein sequence ID" value="GAA3816750.1"/>
    <property type="molecule type" value="Genomic_DNA"/>
</dbReference>
<feature type="domain" description="XdhC Rossmann" evidence="1">
    <location>
        <begin position="32"/>
        <end position="166"/>
    </location>
</feature>
<dbReference type="InterPro" id="IPR027051">
    <property type="entry name" value="XdhC_Rossmann_dom"/>
</dbReference>
<sequence length="180" mass="18685">MAHSQDTPSQEADPACAVAHGDVPSPAAERTLVAVFASPVAGYLLRYGADLGYRGILMEPDPERAAAVAPGAFEVVTGPAAGLDDTADVVITDHHRQELGTVLLGLLAYRPRWIGVMGNPRHPAPHVAALTGLGVPGEDIARVHRPVGLNIGSRTPPEIAIATLAGLIADRNERPGGFAF</sequence>
<comment type="caution">
    <text evidence="2">The sequence shown here is derived from an EMBL/GenBank/DDBJ whole genome shotgun (WGS) entry which is preliminary data.</text>
</comment>
<evidence type="ECO:0000313" key="2">
    <source>
        <dbReference type="EMBL" id="GAA3816750.1"/>
    </source>
</evidence>
<dbReference type="PANTHER" id="PTHR30388:SF6">
    <property type="entry name" value="XANTHINE DEHYDROGENASE SUBUNIT A-RELATED"/>
    <property type="match status" value="1"/>
</dbReference>
<keyword evidence="3" id="KW-1185">Reference proteome</keyword>
<proteinExistence type="predicted"/>
<dbReference type="PANTHER" id="PTHR30388">
    <property type="entry name" value="ALDEHYDE OXIDOREDUCTASE MOLYBDENUM COFACTOR ASSEMBLY PROTEIN"/>
    <property type="match status" value="1"/>
</dbReference>
<evidence type="ECO:0000259" key="1">
    <source>
        <dbReference type="Pfam" id="PF13478"/>
    </source>
</evidence>
<organism evidence="2 3">
    <name type="scientific">Sphaerisporangium flaviroseum</name>
    <dbReference type="NCBI Taxonomy" id="509199"/>
    <lineage>
        <taxon>Bacteria</taxon>
        <taxon>Bacillati</taxon>
        <taxon>Actinomycetota</taxon>
        <taxon>Actinomycetes</taxon>
        <taxon>Streptosporangiales</taxon>
        <taxon>Streptosporangiaceae</taxon>
        <taxon>Sphaerisporangium</taxon>
    </lineage>
</organism>
<protein>
    <submittedName>
        <fullName evidence="2">XdhC family protein</fullName>
    </submittedName>
</protein>
<dbReference type="RefSeq" id="WP_344942488.1">
    <property type="nucleotide sequence ID" value="NZ_BAAAZR010000009.1"/>
</dbReference>
<reference evidence="3" key="1">
    <citation type="journal article" date="2019" name="Int. J. Syst. Evol. Microbiol.">
        <title>The Global Catalogue of Microorganisms (GCM) 10K type strain sequencing project: providing services to taxonomists for standard genome sequencing and annotation.</title>
        <authorList>
            <consortium name="The Broad Institute Genomics Platform"/>
            <consortium name="The Broad Institute Genome Sequencing Center for Infectious Disease"/>
            <person name="Wu L."/>
            <person name="Ma J."/>
        </authorList>
    </citation>
    <scope>NUCLEOTIDE SEQUENCE [LARGE SCALE GENOMIC DNA]</scope>
    <source>
        <strain evidence="3">JCM 16908</strain>
    </source>
</reference>
<evidence type="ECO:0000313" key="3">
    <source>
        <dbReference type="Proteomes" id="UP001500888"/>
    </source>
</evidence>